<evidence type="ECO:0000256" key="1">
    <source>
        <dbReference type="ARBA" id="ARBA00022729"/>
    </source>
</evidence>
<dbReference type="Proteomes" id="UP000092731">
    <property type="component" value="Unassembled WGS sequence"/>
</dbReference>
<dbReference type="AlphaFoldDB" id="A0A170S1S6"/>
<dbReference type="PANTHER" id="PTHR21666">
    <property type="entry name" value="PEPTIDASE-RELATED"/>
    <property type="match status" value="1"/>
</dbReference>
<dbReference type="GO" id="GO:0004222">
    <property type="term" value="F:metalloendopeptidase activity"/>
    <property type="evidence" value="ECO:0007669"/>
    <property type="project" value="TreeGrafter"/>
</dbReference>
<dbReference type="InterPro" id="IPR050570">
    <property type="entry name" value="Cell_wall_metabolism_enzyme"/>
</dbReference>
<reference evidence="3" key="1">
    <citation type="journal article" date="2016" name="Genome Announc.">
        <title>Draft Genome Sequences of Three Strains of Ehrlichia ruminantium, a Tick-Borne Pathogen of Ruminants, Isolated from Zimbabwe, The Gambia, and Ghana.</title>
        <authorList>
            <person name="Nakao R."/>
            <person name="Jongejan F."/>
            <person name="Sugimoto C."/>
        </authorList>
    </citation>
    <scope>NUCLEOTIDE SEQUENCE</scope>
    <source>
        <strain evidence="3">Kerr Seringe</strain>
        <strain evidence="4">Pokoase 417</strain>
    </source>
</reference>
<gene>
    <name evidence="3" type="primary">nlpD</name>
    <name evidence="3" type="ORF">EHRUM2_07510</name>
    <name evidence="4" type="ORF">EHRUM3_08990</name>
</gene>
<name>A0A170S1S6_EHRRU</name>
<evidence type="ECO:0000259" key="2">
    <source>
        <dbReference type="Pfam" id="PF01551"/>
    </source>
</evidence>
<sequence length="204" mass="23022">MTIRKAILIMFLCFGCTQKPAPYFLKGEEFHGNKELENADEYHLVKYDIQNQENKQPEKTSQIHKITKASSATKQECIFIIPIEGIITSKFLTNNQDQHCSKGIIIKSNNEQPVRASAAGKILYTGHGLKQNDNTIIIEHNRNTITLYSYLSTINVKVGDKVKQGEPIGSITTQDNNIAYLCFSMRKHGKSVNPLSYINCKSLE</sequence>
<dbReference type="CDD" id="cd12797">
    <property type="entry name" value="M23_peptidase"/>
    <property type="match status" value="1"/>
</dbReference>
<organism evidence="3 5">
    <name type="scientific">Ehrlichia ruminantium</name>
    <name type="common">heartwater rickettsia</name>
    <name type="synonym">Cowdria ruminantium</name>
    <dbReference type="NCBI Taxonomy" id="779"/>
    <lineage>
        <taxon>Bacteria</taxon>
        <taxon>Pseudomonadati</taxon>
        <taxon>Pseudomonadota</taxon>
        <taxon>Alphaproteobacteria</taxon>
        <taxon>Rickettsiales</taxon>
        <taxon>Anaplasmataceae</taxon>
        <taxon>Ehrlichia</taxon>
    </lineage>
</organism>
<comment type="caution">
    <text evidence="3">The sequence shown here is derived from an EMBL/GenBank/DDBJ whole genome shotgun (WGS) entry which is preliminary data.</text>
</comment>
<protein>
    <submittedName>
        <fullName evidence="3">Lipoprotein nlpD</fullName>
    </submittedName>
</protein>
<dbReference type="EMBL" id="BDDM01000273">
    <property type="protein sequence ID" value="GAT78670.1"/>
    <property type="molecule type" value="Genomic_DNA"/>
</dbReference>
<dbReference type="Proteomes" id="UP000092677">
    <property type="component" value="Unassembled WGS sequence"/>
</dbReference>
<dbReference type="EMBL" id="BDDL01000082">
    <property type="protein sequence ID" value="GAT77525.1"/>
    <property type="molecule type" value="Genomic_DNA"/>
</dbReference>
<proteinExistence type="predicted"/>
<dbReference type="STRING" id="779.GCA_002019755_00725"/>
<dbReference type="Gene3D" id="2.70.70.10">
    <property type="entry name" value="Glucose Permease (Domain IIA)"/>
    <property type="match status" value="1"/>
</dbReference>
<dbReference type="PANTHER" id="PTHR21666:SF289">
    <property type="entry name" value="L-ALA--D-GLU ENDOPEPTIDASE"/>
    <property type="match status" value="1"/>
</dbReference>
<evidence type="ECO:0000313" key="5">
    <source>
        <dbReference type="Proteomes" id="UP000092677"/>
    </source>
</evidence>
<feature type="domain" description="M23ase beta-sheet core" evidence="2">
    <location>
        <begin position="101"/>
        <end position="194"/>
    </location>
</feature>
<reference evidence="5 6" key="2">
    <citation type="submission" date="2016-05" db="EMBL/GenBank/DDBJ databases">
        <title>Draft genome sequences of four strains of Ehrlichia ruminantium, a tick-borne pathogen of ruminants, isolated from Zimbabwe, The Gambia and Ghana.</title>
        <authorList>
            <person name="Nakao R."/>
            <person name="Jongejan F."/>
            <person name="Sugimoto C."/>
        </authorList>
    </citation>
    <scope>NUCLEOTIDE SEQUENCE [LARGE SCALE GENOMIC DNA]</scope>
    <source>
        <strain evidence="5">Kerr Seringe</strain>
        <strain evidence="6">Pokoase 417</strain>
    </source>
</reference>
<dbReference type="InterPro" id="IPR011055">
    <property type="entry name" value="Dup_hybrid_motif"/>
</dbReference>
<dbReference type="Pfam" id="PF01551">
    <property type="entry name" value="Peptidase_M23"/>
    <property type="match status" value="1"/>
</dbReference>
<evidence type="ECO:0000313" key="4">
    <source>
        <dbReference type="EMBL" id="GAT78670.1"/>
    </source>
</evidence>
<keyword evidence="1" id="KW-0732">Signal</keyword>
<dbReference type="SUPFAM" id="SSF51261">
    <property type="entry name" value="Duplicated hybrid motif"/>
    <property type="match status" value="1"/>
</dbReference>
<accession>A0A170S1S6</accession>
<keyword evidence="3" id="KW-0449">Lipoprotein</keyword>
<evidence type="ECO:0000313" key="6">
    <source>
        <dbReference type="Proteomes" id="UP000092731"/>
    </source>
</evidence>
<dbReference type="InterPro" id="IPR016047">
    <property type="entry name" value="M23ase_b-sheet_dom"/>
</dbReference>
<evidence type="ECO:0000313" key="3">
    <source>
        <dbReference type="EMBL" id="GAT77525.1"/>
    </source>
</evidence>